<protein>
    <submittedName>
        <fullName evidence="1">Uncharacterized protein</fullName>
    </submittedName>
</protein>
<dbReference type="EMBL" id="JAHWDP010000003">
    <property type="protein sequence ID" value="MBW2938154.1"/>
    <property type="molecule type" value="Genomic_DNA"/>
</dbReference>
<evidence type="ECO:0000313" key="2">
    <source>
        <dbReference type="Proteomes" id="UP001138686"/>
    </source>
</evidence>
<dbReference type="RefSeq" id="WP_219052639.1">
    <property type="nucleotide sequence ID" value="NZ_JAHWDP010000003.1"/>
</dbReference>
<reference evidence="1" key="1">
    <citation type="submission" date="2021-07" db="EMBL/GenBank/DDBJ databases">
        <title>Aureisphaera sp. CAU 1614 isolated from sea sediment.</title>
        <authorList>
            <person name="Kim W."/>
        </authorList>
    </citation>
    <scope>NUCLEOTIDE SEQUENCE</scope>
    <source>
        <strain evidence="1">CAU 1614</strain>
    </source>
</reference>
<name>A0A9X1FP67_9FLAO</name>
<dbReference type="AlphaFoldDB" id="A0A9X1FP67"/>
<keyword evidence="2" id="KW-1185">Reference proteome</keyword>
<comment type="caution">
    <text evidence="1">The sequence shown here is derived from an EMBL/GenBank/DDBJ whole genome shotgun (WGS) entry which is preliminary data.</text>
</comment>
<accession>A0A9X1FP67</accession>
<organism evidence="1 2">
    <name type="scientific">Halomarinibacterium sedimenti</name>
    <dbReference type="NCBI Taxonomy" id="2857106"/>
    <lineage>
        <taxon>Bacteria</taxon>
        <taxon>Pseudomonadati</taxon>
        <taxon>Bacteroidota</taxon>
        <taxon>Flavobacteriia</taxon>
        <taxon>Flavobacteriales</taxon>
        <taxon>Flavobacteriaceae</taxon>
        <taxon>Halomarinibacterium</taxon>
    </lineage>
</organism>
<proteinExistence type="predicted"/>
<sequence length="121" mass="14168">MKRQPTIEIPPMPHIGKLFRDYVEENRIYQSVLAKILGKTQSVLLRYRFRKSLQCYLLWELSVGLKHNFFMDLAAQLPDTYSTSAPDVTIPYKERIAALEKELETVTRERDLLKEVIVQKG</sequence>
<dbReference type="Proteomes" id="UP001138686">
    <property type="component" value="Unassembled WGS sequence"/>
</dbReference>
<gene>
    <name evidence="1" type="ORF">KXJ69_08550</name>
</gene>
<evidence type="ECO:0000313" key="1">
    <source>
        <dbReference type="EMBL" id="MBW2938154.1"/>
    </source>
</evidence>